<dbReference type="SUPFAM" id="SSF53756">
    <property type="entry name" value="UDP-Glycosyltransferase/glycogen phosphorylase"/>
    <property type="match status" value="1"/>
</dbReference>
<gene>
    <name evidence="3" type="ORF">SAJA_12795</name>
</gene>
<dbReference type="EMBL" id="AYKG01000045">
    <property type="protein sequence ID" value="ROO25673.1"/>
    <property type="molecule type" value="Genomic_DNA"/>
</dbReference>
<evidence type="ECO:0000313" key="4">
    <source>
        <dbReference type="Proteomes" id="UP000285310"/>
    </source>
</evidence>
<dbReference type="InParanoid" id="A0A423PJB0"/>
<evidence type="ECO:0000256" key="2">
    <source>
        <dbReference type="ARBA" id="ARBA00022679"/>
    </source>
</evidence>
<evidence type="ECO:0000313" key="3">
    <source>
        <dbReference type="EMBL" id="ROO25673.1"/>
    </source>
</evidence>
<proteinExistence type="predicted"/>
<evidence type="ECO:0000256" key="1">
    <source>
        <dbReference type="ARBA" id="ARBA00022676"/>
    </source>
</evidence>
<name>A0A423PJB0_9GAMM</name>
<evidence type="ECO:0008006" key="5">
    <source>
        <dbReference type="Google" id="ProtNLM"/>
    </source>
</evidence>
<dbReference type="PANTHER" id="PTHR12526:SF510">
    <property type="entry name" value="D-INOSITOL 3-PHOSPHATE GLYCOSYLTRANSFERASE"/>
    <property type="match status" value="1"/>
</dbReference>
<dbReference type="Gene3D" id="3.40.50.2000">
    <property type="entry name" value="Glycogen Phosphorylase B"/>
    <property type="match status" value="2"/>
</dbReference>
<dbReference type="CDD" id="cd03801">
    <property type="entry name" value="GT4_PimA-like"/>
    <property type="match status" value="1"/>
</dbReference>
<comment type="caution">
    <text evidence="3">The sequence shown here is derived from an EMBL/GenBank/DDBJ whole genome shotgun (WGS) entry which is preliminary data.</text>
</comment>
<dbReference type="GO" id="GO:0016757">
    <property type="term" value="F:glycosyltransferase activity"/>
    <property type="evidence" value="ECO:0007669"/>
    <property type="project" value="UniProtKB-KW"/>
</dbReference>
<reference evidence="3 4" key="1">
    <citation type="submission" date="2013-10" db="EMBL/GenBank/DDBJ databases">
        <title>Salinisphaera japonica YTM-1 Genome Sequencing.</title>
        <authorList>
            <person name="Lai Q."/>
            <person name="Li C."/>
            <person name="Shao Z."/>
        </authorList>
    </citation>
    <scope>NUCLEOTIDE SEQUENCE [LARGE SCALE GENOMIC DNA]</scope>
    <source>
        <strain evidence="3 4">YTM-1</strain>
    </source>
</reference>
<dbReference type="PANTHER" id="PTHR12526">
    <property type="entry name" value="GLYCOSYLTRANSFERASE"/>
    <property type="match status" value="1"/>
</dbReference>
<dbReference type="AlphaFoldDB" id="A0A423PJB0"/>
<sequence length="347" mass="37349">MAHVCHLNLSRGYRGGERQTELLIRALSQRGLTQRAVVRAGQPLGQRLADVPGLDIQAIARPFPTKLRCVQGDVVHAHDTRGAQLAWLRWRVSGLPYLVTRRLGKRPSNSALTRAVYANAAACVGVAKSVSAVIAAYAGRPTTTVYSALSDLAVNPEIRDRLRARWGSSYVVVNVAALVDAQKGQSCLIEAAHGLAARQSGMHFVLVGAGRDRERFERQARDGKASIEFAGFVDNVGDYLAAADAFVLPSRHEGIGGAALDAMRAGLPVIASAVDGLPEFIEHDVNGLLVPAGDSRALEQALLRLFEAPEWAHRMAVAGQETARAFNVDRMADAYQTIYQDITRGDA</sequence>
<organism evidence="3 4">
    <name type="scientific">Salinisphaera japonica YTM-1</name>
    <dbReference type="NCBI Taxonomy" id="1209778"/>
    <lineage>
        <taxon>Bacteria</taxon>
        <taxon>Pseudomonadati</taxon>
        <taxon>Pseudomonadota</taxon>
        <taxon>Gammaproteobacteria</taxon>
        <taxon>Salinisphaerales</taxon>
        <taxon>Salinisphaeraceae</taxon>
        <taxon>Salinisphaera</taxon>
    </lineage>
</organism>
<keyword evidence="4" id="KW-1185">Reference proteome</keyword>
<dbReference type="Pfam" id="PF13692">
    <property type="entry name" value="Glyco_trans_1_4"/>
    <property type="match status" value="1"/>
</dbReference>
<dbReference type="Proteomes" id="UP000285310">
    <property type="component" value="Unassembled WGS sequence"/>
</dbReference>
<accession>A0A423PJB0</accession>
<keyword evidence="2" id="KW-0808">Transferase</keyword>
<protein>
    <recommendedName>
        <fullName evidence="5">Glycosyl transferase</fullName>
    </recommendedName>
</protein>
<keyword evidence="1" id="KW-0328">Glycosyltransferase</keyword>